<evidence type="ECO:0000313" key="3">
    <source>
        <dbReference type="EMBL" id="PMD16621.1"/>
    </source>
</evidence>
<dbReference type="Pfam" id="PF03959">
    <property type="entry name" value="FSH1"/>
    <property type="match status" value="1"/>
</dbReference>
<dbReference type="GO" id="GO:0005634">
    <property type="term" value="C:nucleus"/>
    <property type="evidence" value="ECO:0007669"/>
    <property type="project" value="TreeGrafter"/>
</dbReference>
<organism evidence="3 4">
    <name type="scientific">Hyaloscypha hepaticicola</name>
    <dbReference type="NCBI Taxonomy" id="2082293"/>
    <lineage>
        <taxon>Eukaryota</taxon>
        <taxon>Fungi</taxon>
        <taxon>Dikarya</taxon>
        <taxon>Ascomycota</taxon>
        <taxon>Pezizomycotina</taxon>
        <taxon>Leotiomycetes</taxon>
        <taxon>Helotiales</taxon>
        <taxon>Hyaloscyphaceae</taxon>
        <taxon>Hyaloscypha</taxon>
    </lineage>
</organism>
<dbReference type="InterPro" id="IPR005645">
    <property type="entry name" value="FSH-like_dom"/>
</dbReference>
<dbReference type="SUPFAM" id="SSF53474">
    <property type="entry name" value="alpha/beta-Hydrolases"/>
    <property type="match status" value="1"/>
</dbReference>
<feature type="domain" description="Serine hydrolase" evidence="2">
    <location>
        <begin position="2"/>
        <end position="223"/>
    </location>
</feature>
<dbReference type="PANTHER" id="PTHR48070">
    <property type="entry name" value="ESTERASE OVCA2"/>
    <property type="match status" value="1"/>
</dbReference>
<dbReference type="Gene3D" id="3.40.50.1820">
    <property type="entry name" value="alpha/beta hydrolase"/>
    <property type="match status" value="1"/>
</dbReference>
<evidence type="ECO:0000259" key="2">
    <source>
        <dbReference type="Pfam" id="PF03959"/>
    </source>
</evidence>
<dbReference type="GO" id="GO:0016787">
    <property type="term" value="F:hydrolase activity"/>
    <property type="evidence" value="ECO:0007669"/>
    <property type="project" value="UniProtKB-KW"/>
</dbReference>
<dbReference type="PANTHER" id="PTHR48070:SF6">
    <property type="entry name" value="ESTERASE OVCA2"/>
    <property type="match status" value="1"/>
</dbReference>
<name>A0A2J6PRJ8_9HELO</name>
<dbReference type="EMBL" id="KZ613504">
    <property type="protein sequence ID" value="PMD16621.1"/>
    <property type="molecule type" value="Genomic_DNA"/>
</dbReference>
<proteinExistence type="predicted"/>
<reference evidence="3 4" key="1">
    <citation type="submission" date="2016-05" db="EMBL/GenBank/DDBJ databases">
        <title>A degradative enzymes factory behind the ericoid mycorrhizal symbiosis.</title>
        <authorList>
            <consortium name="DOE Joint Genome Institute"/>
            <person name="Martino E."/>
            <person name="Morin E."/>
            <person name="Grelet G."/>
            <person name="Kuo A."/>
            <person name="Kohler A."/>
            <person name="Daghino S."/>
            <person name="Barry K."/>
            <person name="Choi C."/>
            <person name="Cichocki N."/>
            <person name="Clum A."/>
            <person name="Copeland A."/>
            <person name="Hainaut M."/>
            <person name="Haridas S."/>
            <person name="Labutti K."/>
            <person name="Lindquist E."/>
            <person name="Lipzen A."/>
            <person name="Khouja H.-R."/>
            <person name="Murat C."/>
            <person name="Ohm R."/>
            <person name="Olson A."/>
            <person name="Spatafora J."/>
            <person name="Veneault-Fourrey C."/>
            <person name="Henrissat B."/>
            <person name="Grigoriev I."/>
            <person name="Martin F."/>
            <person name="Perotto S."/>
        </authorList>
    </citation>
    <scope>NUCLEOTIDE SEQUENCE [LARGE SCALE GENOMIC DNA]</scope>
    <source>
        <strain evidence="3 4">UAMH 7357</strain>
    </source>
</reference>
<evidence type="ECO:0000256" key="1">
    <source>
        <dbReference type="ARBA" id="ARBA00022801"/>
    </source>
</evidence>
<keyword evidence="4" id="KW-1185">Reference proteome</keyword>
<dbReference type="AlphaFoldDB" id="A0A2J6PRJ8"/>
<dbReference type="Proteomes" id="UP000235672">
    <property type="component" value="Unassembled WGS sequence"/>
</dbReference>
<evidence type="ECO:0000313" key="4">
    <source>
        <dbReference type="Proteomes" id="UP000235672"/>
    </source>
</evidence>
<dbReference type="STRING" id="1745343.A0A2J6PRJ8"/>
<gene>
    <name evidence="3" type="ORF">NA56DRAFT_649201</name>
</gene>
<dbReference type="InterPro" id="IPR029058">
    <property type="entry name" value="AB_hydrolase_fold"/>
</dbReference>
<accession>A0A2J6PRJ8</accession>
<sequence length="241" mass="26316">MNKLRILCLHGFTSNGTIHALQIRSLTDALSKDFDFICPDGPHAVDMSQQGLNSPSTKAYTDYVNANSTSGHRAWWFARDDPINPDTGSYEGLEQSLDYLGNYIQKSGPVHAIWGFSQGACFAGLLTALLSDQLKDHPLRKHLPSNQGSPSAGIFVSGFRARFSQYDSIYAKGIDVPTLSIIGEKDDAVSPERSEALMAVCRSPNVLRHSGGHVIPSSAEHQATVIKFLRENVKSANRESL</sequence>
<protein>
    <recommendedName>
        <fullName evidence="2">Serine hydrolase domain-containing protein</fullName>
    </recommendedName>
</protein>
<dbReference type="InterPro" id="IPR050593">
    <property type="entry name" value="LovG"/>
</dbReference>
<dbReference type="GO" id="GO:0005737">
    <property type="term" value="C:cytoplasm"/>
    <property type="evidence" value="ECO:0007669"/>
    <property type="project" value="TreeGrafter"/>
</dbReference>
<dbReference type="OrthoDB" id="2094269at2759"/>
<keyword evidence="1" id="KW-0378">Hydrolase</keyword>